<dbReference type="Gene3D" id="3.40.50.11960">
    <property type="match status" value="1"/>
</dbReference>
<proteinExistence type="predicted"/>
<dbReference type="GO" id="GO:0030674">
    <property type="term" value="F:protein-macromolecule adaptor activity"/>
    <property type="evidence" value="ECO:0007669"/>
    <property type="project" value="TreeGrafter"/>
</dbReference>
<keyword evidence="1" id="KW-0175">Coiled coil</keyword>
<evidence type="ECO:0000313" key="2">
    <source>
        <dbReference type="EMBL" id="KAK6361615.1"/>
    </source>
</evidence>
<dbReference type="Proteomes" id="UP001373714">
    <property type="component" value="Unassembled WGS sequence"/>
</dbReference>
<dbReference type="GO" id="GO:0016192">
    <property type="term" value="P:vesicle-mediated transport"/>
    <property type="evidence" value="ECO:0007669"/>
    <property type="project" value="InterPro"/>
</dbReference>
<feature type="coiled-coil region" evidence="1">
    <location>
        <begin position="251"/>
        <end position="278"/>
    </location>
</feature>
<gene>
    <name evidence="2" type="ORF">TWF730_005334</name>
</gene>
<sequence length="298" mass="33534">MPERRILLVGRKDSEILQFLEALTGSLPTQQSPESHAGLTHTLTLKTQYYTSTIPIWVDEIHSPTEWSTAYTSPEAKEVRQVLGAIIYCFKRPTTDTELDDVVKEDLKGVQKLVKACGYSWDGVCLAITMPHSMQPQIERSVDEWEDLTMEFGFEFVDFEAKGRNDYGEPMGMERLKEALEANDWNAPLSLGLDDLDDDELDELAGEDPVDQDGNVRNGLKLEANEMEQEMFGLHQAILGEMGEEEGDDDDDDEEIQVENLEAAMQRLQTVRDMVAELPADQKQAFAAKAVAEVMKTL</sequence>
<dbReference type="PANTHER" id="PTHR28043">
    <property type="entry name" value="INCREASED RECOMBINATION CENTERS PROTEIN 6"/>
    <property type="match status" value="1"/>
</dbReference>
<dbReference type="Pfam" id="PF10199">
    <property type="entry name" value="Adaptin_binding"/>
    <property type="match status" value="1"/>
</dbReference>
<keyword evidence="3" id="KW-1185">Reference proteome</keyword>
<comment type="caution">
    <text evidence="2">The sequence shown here is derived from an EMBL/GenBank/DDBJ whole genome shotgun (WGS) entry which is preliminary data.</text>
</comment>
<evidence type="ECO:0000313" key="3">
    <source>
        <dbReference type="Proteomes" id="UP001373714"/>
    </source>
</evidence>
<name>A0AAV9VI27_9PEZI</name>
<evidence type="ECO:0008006" key="4">
    <source>
        <dbReference type="Google" id="ProtNLM"/>
    </source>
</evidence>
<dbReference type="PANTHER" id="PTHR28043:SF1">
    <property type="entry name" value="INCREASED RECOMBINATION CENTERS PROTEIN 6"/>
    <property type="match status" value="1"/>
</dbReference>
<dbReference type="EMBL" id="JAVHNS010000002">
    <property type="protein sequence ID" value="KAK6361615.1"/>
    <property type="molecule type" value="Genomic_DNA"/>
</dbReference>
<organism evidence="2 3">
    <name type="scientific">Orbilia blumenaviensis</name>
    <dbReference type="NCBI Taxonomy" id="1796055"/>
    <lineage>
        <taxon>Eukaryota</taxon>
        <taxon>Fungi</taxon>
        <taxon>Dikarya</taxon>
        <taxon>Ascomycota</taxon>
        <taxon>Pezizomycotina</taxon>
        <taxon>Orbiliomycetes</taxon>
        <taxon>Orbiliales</taxon>
        <taxon>Orbiliaceae</taxon>
        <taxon>Orbilia</taxon>
    </lineage>
</organism>
<evidence type="ECO:0000256" key="1">
    <source>
        <dbReference type="SAM" id="Coils"/>
    </source>
</evidence>
<dbReference type="InterPro" id="IPR034627">
    <property type="entry name" value="Irc6"/>
</dbReference>
<dbReference type="AlphaFoldDB" id="A0AAV9VI27"/>
<protein>
    <recommendedName>
        <fullName evidence="4">Alpha-and gamma-adaptin-binding protein p34</fullName>
    </recommendedName>
</protein>
<accession>A0AAV9VI27</accession>
<reference evidence="2 3" key="1">
    <citation type="submission" date="2019-10" db="EMBL/GenBank/DDBJ databases">
        <authorList>
            <person name="Palmer J.M."/>
        </authorList>
    </citation>
    <scope>NUCLEOTIDE SEQUENCE [LARGE SCALE GENOMIC DNA]</scope>
    <source>
        <strain evidence="2 3">TWF730</strain>
    </source>
</reference>